<dbReference type="NCBIfam" id="TIGR00756">
    <property type="entry name" value="PPR"/>
    <property type="match status" value="1"/>
</dbReference>
<dbReference type="InterPro" id="IPR011990">
    <property type="entry name" value="TPR-like_helical_dom_sf"/>
</dbReference>
<organism evidence="6 7">
    <name type="scientific">Oleoguttula mirabilis</name>
    <dbReference type="NCBI Taxonomy" id="1507867"/>
    <lineage>
        <taxon>Eukaryota</taxon>
        <taxon>Fungi</taxon>
        <taxon>Dikarya</taxon>
        <taxon>Ascomycota</taxon>
        <taxon>Pezizomycotina</taxon>
        <taxon>Dothideomycetes</taxon>
        <taxon>Dothideomycetidae</taxon>
        <taxon>Mycosphaerellales</taxon>
        <taxon>Teratosphaeriaceae</taxon>
        <taxon>Oleoguttula</taxon>
    </lineage>
</organism>
<proteinExistence type="inferred from homology"/>
<dbReference type="Proteomes" id="UP001324427">
    <property type="component" value="Unassembled WGS sequence"/>
</dbReference>
<feature type="repeat" description="PPR" evidence="5">
    <location>
        <begin position="456"/>
        <end position="491"/>
    </location>
</feature>
<name>A0AAV9JXU8_9PEZI</name>
<evidence type="ECO:0000256" key="1">
    <source>
        <dbReference type="ARBA" id="ARBA00006192"/>
    </source>
</evidence>
<reference evidence="6 7" key="1">
    <citation type="submission" date="2021-11" db="EMBL/GenBank/DDBJ databases">
        <title>Black yeast isolated from Biological Soil Crust.</title>
        <authorList>
            <person name="Kurbessoian T."/>
        </authorList>
    </citation>
    <scope>NUCLEOTIDE SEQUENCE [LARGE SCALE GENOMIC DNA]</scope>
    <source>
        <strain evidence="6 7">CCFEE 5522</strain>
    </source>
</reference>
<dbReference type="Pfam" id="PF01535">
    <property type="entry name" value="PPR"/>
    <property type="match status" value="2"/>
</dbReference>
<dbReference type="EMBL" id="JAVFHQ010000003">
    <property type="protein sequence ID" value="KAK4549902.1"/>
    <property type="molecule type" value="Genomic_DNA"/>
</dbReference>
<keyword evidence="2" id="KW-0677">Repeat</keyword>
<protein>
    <recommendedName>
        <fullName evidence="8">Pentatricopeptide repeat-containing protein</fullName>
    </recommendedName>
</protein>
<comment type="function">
    <text evidence="3">Regulates mitochondrial small subunit maturation by controlling 15S rRNA 5'-end processing. Localizes to the 5' precursor of the 15S rRNA in a position that is subsequently occupied by mS47 in the mature yeast mtSSU. Uses structure and sequence-specific RNA recognition, binding to a single-stranded region of the precursor and specifically recognizing bases -6 to -1. The exchange of Ccm1 for mS47 is coupled to the irreversible removal of precursor rRNA that is accompanied by conformational changes of the mitoribosomal proteins uS5m and mS26. These conformational changes signal completion of 5'-end rRNA processing through protection of the mature 5'-end of the 15S rRNA and stabilization of mS47. The removal of the 5' precursor together with the dissociation of Ccm1 may be catalyzed by the 5'-3' exoribonuclease Pet127. Involved in the specific removal of group I introns in mitochondrial encoded transcripts.</text>
</comment>
<comment type="subunit">
    <text evidence="4">Binds to mitochondrial small subunit 15S rRNA.</text>
</comment>
<gene>
    <name evidence="6" type="ORF">LTR36_005203</name>
</gene>
<dbReference type="InterPro" id="IPR002885">
    <property type="entry name" value="PPR_rpt"/>
</dbReference>
<comment type="similarity">
    <text evidence="1">Belongs to the CCM1 family.</text>
</comment>
<comment type="caution">
    <text evidence="6">The sequence shown here is derived from an EMBL/GenBank/DDBJ whole genome shotgun (WGS) entry which is preliminary data.</text>
</comment>
<evidence type="ECO:0008006" key="8">
    <source>
        <dbReference type="Google" id="ProtNLM"/>
    </source>
</evidence>
<evidence type="ECO:0000313" key="7">
    <source>
        <dbReference type="Proteomes" id="UP001324427"/>
    </source>
</evidence>
<sequence length="614" mass="70902">MTYDLYQLSKTRGKDGTLKLGISDEKRRQLAKKKKTSSDKRTVEDVFIESLVAASSCRHHIPRRHSSIPVWSSNTATHTRRPPRIPRMTTRHFTTEPSKRQTAALAVSDETTKEEYRNLVNTYDSPSDLWEQPVHVPQHFPLAPRLVIPPEKEDNPPFAPRVVLPPEDGEHAIQLKYLRSLLYRKPGRVSHSRLWNTFQSLRSPRLRYVADDDIRKAFRHLSWVEFPNAEGAMPRYFALLEECVGEQIPVTTGEWNSAISYAGRWVRHSTSAEVKGAVETWMRMERHGAMADNTTFNILFDVAVKAGRFALADTIFNELKMRDMPLNRYFRTSMIYYAGMRGDGDGVRKAFRDLVNAGEIVDTAIMNCVILSLVRAGEPAAAEHVFYKMKQLYEQKLGTEGPSSWQGKKELSILLHRTAMRLRREKEEHESSFFGGQYSAEERREEVQKVTPIKPDARTYRILIQHHAYSSGDLDRIRELLDEMKTDDMHVHGSVYVHLFRGFWQHGGFSYTSWNRENLEAFWDGFLADHSLGATRTPAELSEDAEQSEEDKAPYFTKALAHGVLRAFFKCAGRKKMLEVWEEIKAKWVDMEADDRRILQELVEHLVREDSVYI</sequence>
<dbReference type="AlphaFoldDB" id="A0AAV9JXU8"/>
<evidence type="ECO:0000313" key="6">
    <source>
        <dbReference type="EMBL" id="KAK4549902.1"/>
    </source>
</evidence>
<keyword evidence="7" id="KW-1185">Reference proteome</keyword>
<evidence type="ECO:0000256" key="4">
    <source>
        <dbReference type="ARBA" id="ARBA00044511"/>
    </source>
</evidence>
<evidence type="ECO:0000256" key="3">
    <source>
        <dbReference type="ARBA" id="ARBA00044493"/>
    </source>
</evidence>
<dbReference type="Gene3D" id="1.25.40.10">
    <property type="entry name" value="Tetratricopeptide repeat domain"/>
    <property type="match status" value="2"/>
</dbReference>
<dbReference type="PANTHER" id="PTHR47447">
    <property type="entry name" value="OS03G0856100 PROTEIN"/>
    <property type="match status" value="1"/>
</dbReference>
<evidence type="ECO:0000256" key="5">
    <source>
        <dbReference type="PROSITE-ProRule" id="PRU00708"/>
    </source>
</evidence>
<dbReference type="PROSITE" id="PS51375">
    <property type="entry name" value="PPR"/>
    <property type="match status" value="1"/>
</dbReference>
<evidence type="ECO:0000256" key="2">
    <source>
        <dbReference type="ARBA" id="ARBA00022737"/>
    </source>
</evidence>
<dbReference type="PANTHER" id="PTHR47447:SF17">
    <property type="entry name" value="OS12G0638900 PROTEIN"/>
    <property type="match status" value="1"/>
</dbReference>
<accession>A0AAV9JXU8</accession>